<dbReference type="SUPFAM" id="SSF46689">
    <property type="entry name" value="Homeodomain-like"/>
    <property type="match status" value="1"/>
</dbReference>
<dbReference type="SMART" id="SM00342">
    <property type="entry name" value="HTH_ARAC"/>
    <property type="match status" value="1"/>
</dbReference>
<evidence type="ECO:0000256" key="2">
    <source>
        <dbReference type="ARBA" id="ARBA00023125"/>
    </source>
</evidence>
<dbReference type="Gene3D" id="1.10.10.60">
    <property type="entry name" value="Homeodomain-like"/>
    <property type="match status" value="1"/>
</dbReference>
<sequence length="317" mass="34409">MTVRKRQGTSREITDIGFAPAVGTPAGIEIISLADLRERAAVHMGQGRLQAPQRPAFHHLITLSSGSLWHTVDFTGYALEPGSWLWTRPGQVQQWGALDDAEGTLVLFEGDFLDPATVAAARMDDPYAPALQVPGPGDRHALETAVDHLALEFQALRGISLEAHVAVLRHLLAVLVLRLSQRTAPVGSPAPDPGETFLHFRDAVERDFTRTRRLEDYARALGYSPRTLSRAALTGAGVGAKEFIDRRVVLEAKRLLAHGDQSAARVAAQLGFSSATNFSKFFHQRTGQSPIAFRATVRGRSSEGGGSESPDARRRGR</sequence>
<dbReference type="SUPFAM" id="SSF51182">
    <property type="entry name" value="RmlC-like cupins"/>
    <property type="match status" value="1"/>
</dbReference>
<dbReference type="Pfam" id="PF12833">
    <property type="entry name" value="HTH_18"/>
    <property type="match status" value="1"/>
</dbReference>
<dbReference type="PANTHER" id="PTHR43280">
    <property type="entry name" value="ARAC-FAMILY TRANSCRIPTIONAL REGULATOR"/>
    <property type="match status" value="1"/>
</dbReference>
<dbReference type="PROSITE" id="PS01124">
    <property type="entry name" value="HTH_ARAC_FAMILY_2"/>
    <property type="match status" value="1"/>
</dbReference>
<dbReference type="InterPro" id="IPR009057">
    <property type="entry name" value="Homeodomain-like_sf"/>
</dbReference>
<dbReference type="RefSeq" id="WP_350781230.1">
    <property type="nucleotide sequence ID" value="NZ_JBEPEK010000092.1"/>
</dbReference>
<proteinExistence type="predicted"/>
<keyword evidence="3" id="KW-0804">Transcription</keyword>
<feature type="domain" description="HTH araC/xylS-type" evidence="5">
    <location>
        <begin position="198"/>
        <end position="296"/>
    </location>
</feature>
<keyword evidence="2" id="KW-0238">DNA-binding</keyword>
<accession>A0ABV1WVR3</accession>
<name>A0ABV1WVR3_9ACTN</name>
<reference evidence="6 7" key="1">
    <citation type="submission" date="2024-06" db="EMBL/GenBank/DDBJ databases">
        <title>The Natural Products Discovery Center: Release of the First 8490 Sequenced Strains for Exploring Actinobacteria Biosynthetic Diversity.</title>
        <authorList>
            <person name="Kalkreuter E."/>
            <person name="Kautsar S.A."/>
            <person name="Yang D."/>
            <person name="Bader C.D."/>
            <person name="Teijaro C.N."/>
            <person name="Fluegel L."/>
            <person name="Davis C.M."/>
            <person name="Simpson J.R."/>
            <person name="Lauterbach L."/>
            <person name="Steele A.D."/>
            <person name="Gui C."/>
            <person name="Meng S."/>
            <person name="Li G."/>
            <person name="Viehrig K."/>
            <person name="Ye F."/>
            <person name="Su P."/>
            <person name="Kiefer A.F."/>
            <person name="Nichols A."/>
            <person name="Cepeda A.J."/>
            <person name="Yan W."/>
            <person name="Fan B."/>
            <person name="Jiang Y."/>
            <person name="Adhikari A."/>
            <person name="Zheng C.-J."/>
            <person name="Schuster L."/>
            <person name="Cowan T.M."/>
            <person name="Smanski M.J."/>
            <person name="Chevrette M.G."/>
            <person name="De Carvalho L.P.S."/>
            <person name="Shen B."/>
        </authorList>
    </citation>
    <scope>NUCLEOTIDE SEQUENCE [LARGE SCALE GENOMIC DNA]</scope>
    <source>
        <strain evidence="6 7">NPDC000234</strain>
    </source>
</reference>
<evidence type="ECO:0000313" key="6">
    <source>
        <dbReference type="EMBL" id="MER7180856.1"/>
    </source>
</evidence>
<feature type="region of interest" description="Disordered" evidence="4">
    <location>
        <begin position="293"/>
        <end position="317"/>
    </location>
</feature>
<dbReference type="Proteomes" id="UP001474181">
    <property type="component" value="Unassembled WGS sequence"/>
</dbReference>
<dbReference type="EMBL" id="JBEPEK010000092">
    <property type="protein sequence ID" value="MER7180856.1"/>
    <property type="molecule type" value="Genomic_DNA"/>
</dbReference>
<evidence type="ECO:0000256" key="4">
    <source>
        <dbReference type="SAM" id="MobiDB-lite"/>
    </source>
</evidence>
<dbReference type="PANTHER" id="PTHR43280:SF32">
    <property type="entry name" value="TRANSCRIPTIONAL REGULATORY PROTEIN"/>
    <property type="match status" value="1"/>
</dbReference>
<organism evidence="6 7">
    <name type="scientific">Streptomyces hyaluromycini</name>
    <dbReference type="NCBI Taxonomy" id="1377993"/>
    <lineage>
        <taxon>Bacteria</taxon>
        <taxon>Bacillati</taxon>
        <taxon>Actinomycetota</taxon>
        <taxon>Actinomycetes</taxon>
        <taxon>Kitasatosporales</taxon>
        <taxon>Streptomycetaceae</taxon>
        <taxon>Streptomyces</taxon>
    </lineage>
</organism>
<gene>
    <name evidence="6" type="ORF">ABT404_15460</name>
</gene>
<keyword evidence="1" id="KW-0805">Transcription regulation</keyword>
<evidence type="ECO:0000256" key="1">
    <source>
        <dbReference type="ARBA" id="ARBA00023015"/>
    </source>
</evidence>
<comment type="caution">
    <text evidence="6">The sequence shown here is derived from an EMBL/GenBank/DDBJ whole genome shotgun (WGS) entry which is preliminary data.</text>
</comment>
<keyword evidence="7" id="KW-1185">Reference proteome</keyword>
<evidence type="ECO:0000256" key="3">
    <source>
        <dbReference type="ARBA" id="ARBA00023163"/>
    </source>
</evidence>
<dbReference type="InterPro" id="IPR011051">
    <property type="entry name" value="RmlC_Cupin_sf"/>
</dbReference>
<evidence type="ECO:0000313" key="7">
    <source>
        <dbReference type="Proteomes" id="UP001474181"/>
    </source>
</evidence>
<evidence type="ECO:0000259" key="5">
    <source>
        <dbReference type="PROSITE" id="PS01124"/>
    </source>
</evidence>
<dbReference type="InterPro" id="IPR018060">
    <property type="entry name" value="HTH_AraC"/>
</dbReference>
<protein>
    <submittedName>
        <fullName evidence="6">AraC family transcriptional regulator</fullName>
    </submittedName>
</protein>